<feature type="transmembrane region" description="Helical" evidence="6">
    <location>
        <begin position="466"/>
        <end position="487"/>
    </location>
</feature>
<dbReference type="HOGENOM" id="CLU_001265_30_12_1"/>
<comment type="subcellular location">
    <subcellularLocation>
        <location evidence="1">Membrane</location>
        <topology evidence="1">Multi-pass membrane protein</topology>
    </subcellularLocation>
</comment>
<evidence type="ECO:0000256" key="4">
    <source>
        <dbReference type="ARBA" id="ARBA00022989"/>
    </source>
</evidence>
<organism evidence="9">
    <name type="scientific">Metarhizium acridum (strain CQMa 102)</name>
    <dbReference type="NCBI Taxonomy" id="655827"/>
    <lineage>
        <taxon>Eukaryota</taxon>
        <taxon>Fungi</taxon>
        <taxon>Dikarya</taxon>
        <taxon>Ascomycota</taxon>
        <taxon>Pezizomycotina</taxon>
        <taxon>Sordariomycetes</taxon>
        <taxon>Hypocreomycetidae</taxon>
        <taxon>Hypocreales</taxon>
        <taxon>Clavicipitaceae</taxon>
        <taxon>Metarhizium</taxon>
    </lineage>
</organism>
<feature type="transmembrane region" description="Helical" evidence="6">
    <location>
        <begin position="207"/>
        <end position="228"/>
    </location>
</feature>
<sequence>MRWPPLNLFYAFTIVVIAFGSIPKGYDEGGFASASGLRSFLTDFGLTRGRWTGDPSQLATRRAVVSSLGVLGAAIGAGMAIYVTDVIGRLRTWQLFTLLWMTGFFTVTFASGNVGVLLFARIWGGIGAGGLTVVAPLYLSEIAKAKNRGMIVSVYMVVLLTTLMLGRPTSLTVKIVALTLYRVLTSSSGFFISYAARRTMKSNREQYRVVLAVPQIPVGIALFCSLFLHDTPRWLASKNRHNEALIVLARLRNKSMEDSEVQSEYSEMQQEVVSKNLILADTSTWTIIKEVATVPTYRSRFLLGLAMQTFAQWSGGNGITYYIPEIFRLAGITTNRALINAGGYGATKLVFTMVFTWGLIDYFGRRRCFMTGLAMQCATHIYMAIYMGIWRRSNNQSASAAAIASVFVYAIGWSIGLCTVQYLYGTEILPTRVRGVCYSMNMMVHWLFQFAVVRTTPPMFRNLDVWGAYVFWALICFIGLVVLGIWAPETKGVQLERMGELFEGPWYKTWKAKFNINSDEESLHLQTSRHSVVHQHENRNKTSVG</sequence>
<dbReference type="InterPro" id="IPR050360">
    <property type="entry name" value="MFS_Sugar_Transporters"/>
</dbReference>
<keyword evidence="9" id="KW-1185">Reference proteome</keyword>
<name>E9E6L8_METAQ</name>
<evidence type="ECO:0000256" key="6">
    <source>
        <dbReference type="SAM" id="Phobius"/>
    </source>
</evidence>
<feature type="transmembrane region" description="Helical" evidence="6">
    <location>
        <begin position="63"/>
        <end position="83"/>
    </location>
</feature>
<feature type="transmembrane region" description="Helical" evidence="6">
    <location>
        <begin position="118"/>
        <end position="139"/>
    </location>
</feature>
<dbReference type="InterPro" id="IPR036259">
    <property type="entry name" value="MFS_trans_sf"/>
</dbReference>
<evidence type="ECO:0000259" key="7">
    <source>
        <dbReference type="PROSITE" id="PS50850"/>
    </source>
</evidence>
<evidence type="ECO:0000256" key="3">
    <source>
        <dbReference type="ARBA" id="ARBA00022692"/>
    </source>
</evidence>
<dbReference type="PROSITE" id="PS50850">
    <property type="entry name" value="MFS"/>
    <property type="match status" value="1"/>
</dbReference>
<feature type="domain" description="Major facilitator superfamily (MFS) profile" evidence="7">
    <location>
        <begin position="13"/>
        <end position="491"/>
    </location>
</feature>
<feature type="transmembrane region" description="Helical" evidence="6">
    <location>
        <begin position="95"/>
        <end position="112"/>
    </location>
</feature>
<dbReference type="PANTHER" id="PTHR48022:SF43">
    <property type="entry name" value="QUINATE TRANSPORTER, PUTATIVE (AFU_ORTHOLOGUE AFUA_1G16230)-RELATED"/>
    <property type="match status" value="1"/>
</dbReference>
<keyword evidence="3 6" id="KW-0812">Transmembrane</keyword>
<reference evidence="8 9" key="1">
    <citation type="journal article" date="2011" name="PLoS Genet.">
        <title>Genome sequencing and comparative transcriptomics of the model entomopathogenic fungi Metarhizium anisopliae and M. acridum.</title>
        <authorList>
            <person name="Gao Q."/>
            <person name="Jin K."/>
            <person name="Ying S.H."/>
            <person name="Zhang Y."/>
            <person name="Xiao G."/>
            <person name="Shang Y."/>
            <person name="Duan Z."/>
            <person name="Hu X."/>
            <person name="Xie X.Q."/>
            <person name="Zhou G."/>
            <person name="Peng G."/>
            <person name="Luo Z."/>
            <person name="Huang W."/>
            <person name="Wang B."/>
            <person name="Fang W."/>
            <person name="Wang S."/>
            <person name="Zhong Y."/>
            <person name="Ma L.J."/>
            <person name="St Leger R.J."/>
            <person name="Zhao G.P."/>
            <person name="Pei Y."/>
            <person name="Feng M.G."/>
            <person name="Xia Y."/>
            <person name="Wang C."/>
        </authorList>
    </citation>
    <scope>NUCLEOTIDE SEQUENCE [LARGE SCALE GENOMIC DNA]</scope>
    <source>
        <strain evidence="8 9">CQMa 102</strain>
    </source>
</reference>
<feature type="transmembrane region" description="Helical" evidence="6">
    <location>
        <begin position="175"/>
        <end position="195"/>
    </location>
</feature>
<keyword evidence="5 6" id="KW-0472">Membrane</keyword>
<comment type="similarity">
    <text evidence="2">Belongs to the major facilitator superfamily. Sugar transporter (TC 2.A.1.1) family.</text>
</comment>
<proteinExistence type="inferred from homology"/>
<dbReference type="PANTHER" id="PTHR48022">
    <property type="entry name" value="PLASTIDIC GLUCOSE TRANSPORTER 4"/>
    <property type="match status" value="1"/>
</dbReference>
<feature type="transmembrane region" description="Helical" evidence="6">
    <location>
        <begin position="337"/>
        <end position="360"/>
    </location>
</feature>
<protein>
    <submittedName>
        <fullName evidence="8">MFS quinate transporter, putative</fullName>
    </submittedName>
</protein>
<feature type="transmembrane region" description="Helical" evidence="6">
    <location>
        <begin position="151"/>
        <end position="169"/>
    </location>
</feature>
<dbReference type="Pfam" id="PF00083">
    <property type="entry name" value="Sugar_tr"/>
    <property type="match status" value="1"/>
</dbReference>
<feature type="transmembrane region" description="Helical" evidence="6">
    <location>
        <begin position="372"/>
        <end position="390"/>
    </location>
</feature>
<dbReference type="OMA" id="MQTIAQW"/>
<dbReference type="AlphaFoldDB" id="E9E6L8"/>
<feature type="transmembrane region" description="Helical" evidence="6">
    <location>
        <begin position="7"/>
        <end position="26"/>
    </location>
</feature>
<evidence type="ECO:0000256" key="5">
    <source>
        <dbReference type="ARBA" id="ARBA00023136"/>
    </source>
</evidence>
<dbReference type="GO" id="GO:0005351">
    <property type="term" value="F:carbohydrate:proton symporter activity"/>
    <property type="evidence" value="ECO:0007669"/>
    <property type="project" value="TreeGrafter"/>
</dbReference>
<dbReference type="GO" id="GO:0016020">
    <property type="term" value="C:membrane"/>
    <property type="evidence" value="ECO:0007669"/>
    <property type="project" value="UniProtKB-SubCell"/>
</dbReference>
<feature type="transmembrane region" description="Helical" evidence="6">
    <location>
        <begin position="402"/>
        <end position="424"/>
    </location>
</feature>
<dbReference type="Proteomes" id="UP000002499">
    <property type="component" value="Unassembled WGS sequence"/>
</dbReference>
<dbReference type="InterPro" id="IPR005828">
    <property type="entry name" value="MFS_sugar_transport-like"/>
</dbReference>
<accession>E9E6L8</accession>
<evidence type="ECO:0000256" key="1">
    <source>
        <dbReference type="ARBA" id="ARBA00004141"/>
    </source>
</evidence>
<dbReference type="InParanoid" id="E9E6L8"/>
<keyword evidence="4 6" id="KW-1133">Transmembrane helix</keyword>
<evidence type="ECO:0000256" key="2">
    <source>
        <dbReference type="ARBA" id="ARBA00010992"/>
    </source>
</evidence>
<evidence type="ECO:0000313" key="8">
    <source>
        <dbReference type="EMBL" id="EFY88464.1"/>
    </source>
</evidence>
<gene>
    <name evidence="8" type="ORF">MAC_05516</name>
</gene>
<dbReference type="SUPFAM" id="SSF103473">
    <property type="entry name" value="MFS general substrate transporter"/>
    <property type="match status" value="1"/>
</dbReference>
<dbReference type="eggNOG" id="KOG0254">
    <property type="taxonomic scope" value="Eukaryota"/>
</dbReference>
<dbReference type="OrthoDB" id="5296287at2759"/>
<dbReference type="InterPro" id="IPR020846">
    <property type="entry name" value="MFS_dom"/>
</dbReference>
<dbReference type="EMBL" id="GL698511">
    <property type="protein sequence ID" value="EFY88464.1"/>
    <property type="molecule type" value="Genomic_DNA"/>
</dbReference>
<dbReference type="Gene3D" id="1.20.1250.20">
    <property type="entry name" value="MFS general substrate transporter like domains"/>
    <property type="match status" value="1"/>
</dbReference>
<evidence type="ECO:0000313" key="9">
    <source>
        <dbReference type="Proteomes" id="UP000002499"/>
    </source>
</evidence>